<dbReference type="Gene3D" id="3.40.50.740">
    <property type="match status" value="1"/>
</dbReference>
<dbReference type="GO" id="GO:0008483">
    <property type="term" value="F:transaminase activity"/>
    <property type="evidence" value="ECO:0007669"/>
    <property type="project" value="UniProtKB-KW"/>
</dbReference>
<evidence type="ECO:0000256" key="6">
    <source>
        <dbReference type="ARBA" id="ARBA00023014"/>
    </source>
</evidence>
<dbReference type="InterPro" id="IPR015422">
    <property type="entry name" value="PyrdxlP-dep_Trfase_small"/>
</dbReference>
<dbReference type="InterPro" id="IPR006963">
    <property type="entry name" value="Mopterin_OxRdtase_4Fe-4S_dom"/>
</dbReference>
<dbReference type="InterPro" id="IPR006657">
    <property type="entry name" value="MoPterin_dinucl-bd_dom"/>
</dbReference>
<dbReference type="SUPFAM" id="SSF53383">
    <property type="entry name" value="PLP-dependent transferases"/>
    <property type="match status" value="1"/>
</dbReference>
<dbReference type="PANTHER" id="PTHR11601">
    <property type="entry name" value="CYSTEINE DESULFURYLASE FAMILY MEMBER"/>
    <property type="match status" value="1"/>
</dbReference>
<keyword evidence="3" id="KW-0479">Metal-binding</keyword>
<dbReference type="Proteomes" id="UP000194153">
    <property type="component" value="Unassembled WGS sequence"/>
</dbReference>
<protein>
    <submittedName>
        <fullName evidence="10">Aminotransferase V</fullName>
    </submittedName>
</protein>
<dbReference type="Gene3D" id="1.10.260.50">
    <property type="match status" value="1"/>
</dbReference>
<evidence type="ECO:0000256" key="8">
    <source>
        <dbReference type="SAM" id="MobiDB-lite"/>
    </source>
</evidence>
<evidence type="ECO:0000313" key="10">
    <source>
        <dbReference type="EMBL" id="GAW65805.1"/>
    </source>
</evidence>
<name>A0ABQ0MFD1_9BACT</name>
<gene>
    <name evidence="10" type="ORF">GPEL0_01f0864</name>
</gene>
<comment type="catalytic activity">
    <reaction evidence="7">
        <text>(sulfur carrier)-H + L-cysteine = (sulfur carrier)-SH + L-alanine</text>
        <dbReference type="Rhea" id="RHEA:43892"/>
        <dbReference type="Rhea" id="RHEA-COMP:14737"/>
        <dbReference type="Rhea" id="RHEA-COMP:14739"/>
        <dbReference type="ChEBI" id="CHEBI:29917"/>
        <dbReference type="ChEBI" id="CHEBI:35235"/>
        <dbReference type="ChEBI" id="CHEBI:57972"/>
        <dbReference type="ChEBI" id="CHEBI:64428"/>
        <dbReference type="EC" id="2.8.1.7"/>
    </reaction>
</comment>
<dbReference type="SMART" id="SM00926">
    <property type="entry name" value="Molybdop_Fe4S4"/>
    <property type="match status" value="1"/>
</dbReference>
<dbReference type="InterPro" id="IPR009010">
    <property type="entry name" value="Asp_de-COase-like_dom_sf"/>
</dbReference>
<keyword evidence="10" id="KW-0808">Transferase</keyword>
<keyword evidence="4" id="KW-0663">Pyridoxal phosphate</keyword>
<keyword evidence="11" id="KW-1185">Reference proteome</keyword>
<comment type="cofactor">
    <cofactor evidence="1">
        <name>pyridoxal 5'-phosphate</name>
        <dbReference type="ChEBI" id="CHEBI:597326"/>
    </cofactor>
</comment>
<feature type="region of interest" description="Disordered" evidence="8">
    <location>
        <begin position="725"/>
        <end position="755"/>
    </location>
</feature>
<dbReference type="EMBL" id="BDQG01000001">
    <property type="protein sequence ID" value="GAW65805.1"/>
    <property type="molecule type" value="Genomic_DNA"/>
</dbReference>
<feature type="compositionally biased region" description="Low complexity" evidence="8">
    <location>
        <begin position="726"/>
        <end position="755"/>
    </location>
</feature>
<dbReference type="Pfam" id="PF00384">
    <property type="entry name" value="Molybdopterin"/>
    <property type="match status" value="1"/>
</dbReference>
<evidence type="ECO:0000256" key="4">
    <source>
        <dbReference type="ARBA" id="ARBA00022898"/>
    </source>
</evidence>
<dbReference type="Pfam" id="PF00266">
    <property type="entry name" value="Aminotran_5"/>
    <property type="match status" value="1"/>
</dbReference>
<dbReference type="RefSeq" id="WP_085812219.1">
    <property type="nucleotide sequence ID" value="NZ_BDQG01000001.1"/>
</dbReference>
<comment type="similarity">
    <text evidence="2">Belongs to the class-V pyridoxal-phosphate-dependent aminotransferase family. NifS/IscS subfamily.</text>
</comment>
<keyword evidence="5" id="KW-0408">Iron</keyword>
<keyword evidence="10" id="KW-0032">Aminotransferase</keyword>
<dbReference type="SUPFAM" id="SSF53706">
    <property type="entry name" value="Formate dehydrogenase/DMSO reductase, domains 1-3"/>
    <property type="match status" value="1"/>
</dbReference>
<dbReference type="SUPFAM" id="SSF50692">
    <property type="entry name" value="ADC-like"/>
    <property type="match status" value="1"/>
</dbReference>
<evidence type="ECO:0000256" key="7">
    <source>
        <dbReference type="ARBA" id="ARBA00050776"/>
    </source>
</evidence>
<dbReference type="Gene3D" id="3.40.228.10">
    <property type="entry name" value="Dimethylsulfoxide Reductase, domain 2"/>
    <property type="match status" value="1"/>
</dbReference>
<sequence length="1150" mass="124182">MAEESRETRNGMCGICPAGCFVTVTLEKGRLVSVEPQAGSPMGVLCRIGRHSPQIVHDPDRLLYPLKRVGPKGGYEFERISWDEAFETVVARLNEVKARYGAEGAAIYTGRGSFDMALCDLFQPADAAVSSASSVLFPFGSPNTLGVGALCYVSFAMIAPHVTMGEMLITMETDLEQSELIVIWGANPATDSPPLAHRQIVSAKERGAQVVAIDPRLGETAREAGAEWIPVRPGTDGALALALIGVLLEEELYDEGFARDWTVGFPELSSLVQHFRPETVQQITGVPAGKIRYLARRIASARGAVPVMYTGLEYSDSGVQAIRAVFTLFALAGQLDVPGGMLFRMKENIFPQNRSRLIRNPDLKKALGRDRFPVYSAYRGESHAAVLPEAVLEGRPYPVRSLLVLGGSIITAWPDPDLWRRTLSSLDFMVSINRYHTADSAYADIVLPAATYYEITSYMRYGPLFKIRERLVPPQGEARSDFLILAELARRLGYGGLYPQSEEELLRFALEGSGFTLEEVRAQEGEARVAAVMMQYKKWEKGLLRPDGRPGFNTPSGKFEIASSILAENGYAALPVYTEPGEGPLADPQLAREYPLVFNSGARTRHDFRSQHHGVRDLSDPLVEPPVTMNVEDAAELGVEEGERVWVETPRGKALFAARLTGGIARGCIDAAMGGGGPLGSEAWRQCNVNELTDPGHYDPISGFPVYKTLLCRVRKAGASIAALRSTRSTGSTGSTGSTESTESTEASTEPPKPVGAAVAAPLRQVYLDHNATTEVCPEVREAMLPYLGGDWGNPSSIHGKGSRARSAVEDARRVVAQALNCTARRIVFTGGGSEADNLALRGVALACDGSRRHLVTSSIEHPAVLSTCRALARAGFELSLLDVDREGVVQPEQLERVIRPDTLLVSVMLANNETGALQPVPELARIAHDRGALFHCDAVQALGKMELDLEQLGADLVSFSSHKVHGPKGVGALYVGREVKLEPIITGGGQEHGLRAGTENVAGIVGFAKAVELSQTAVFAGEPQRLARLRDRLEEGIVDIVAGASRNGPEKRRLCNTLNMQLPGIRGESLVLMLDRSGVALSSGSACKSGNPEPSHALLAMGLTPKEAHCSVRFSLGVANDVEEIEYVLDRLRELLRDTGQAVRFVACR</sequence>
<dbReference type="Gene3D" id="2.40.40.20">
    <property type="match status" value="1"/>
</dbReference>
<evidence type="ECO:0000256" key="5">
    <source>
        <dbReference type="ARBA" id="ARBA00023004"/>
    </source>
</evidence>
<evidence type="ECO:0000256" key="1">
    <source>
        <dbReference type="ARBA" id="ARBA00001933"/>
    </source>
</evidence>
<dbReference type="Gene3D" id="2.20.25.90">
    <property type="entry name" value="ADC-like domains"/>
    <property type="match status" value="1"/>
</dbReference>
<dbReference type="Gene3D" id="3.90.1150.10">
    <property type="entry name" value="Aspartate Aminotransferase, domain 1"/>
    <property type="match status" value="1"/>
</dbReference>
<evidence type="ECO:0000256" key="3">
    <source>
        <dbReference type="ARBA" id="ARBA00022723"/>
    </source>
</evidence>
<evidence type="ECO:0000256" key="2">
    <source>
        <dbReference type="ARBA" id="ARBA00006490"/>
    </source>
</evidence>
<comment type="caution">
    <text evidence="10">The sequence shown here is derived from an EMBL/GenBank/DDBJ whole genome shotgun (WGS) entry which is preliminary data.</text>
</comment>
<organism evidence="10 11">
    <name type="scientific">Geoanaerobacter pelophilus</name>
    <dbReference type="NCBI Taxonomy" id="60036"/>
    <lineage>
        <taxon>Bacteria</taxon>
        <taxon>Pseudomonadati</taxon>
        <taxon>Thermodesulfobacteriota</taxon>
        <taxon>Desulfuromonadia</taxon>
        <taxon>Geobacterales</taxon>
        <taxon>Geobacteraceae</taxon>
        <taxon>Geoanaerobacter</taxon>
    </lineage>
</organism>
<dbReference type="InterPro" id="IPR037949">
    <property type="entry name" value="MopB_CT_Acetylene-hydratase"/>
</dbReference>
<dbReference type="InterPro" id="IPR000192">
    <property type="entry name" value="Aminotrans_V_dom"/>
</dbReference>
<dbReference type="InterPro" id="IPR015421">
    <property type="entry name" value="PyrdxlP-dep_Trfase_major"/>
</dbReference>
<keyword evidence="6" id="KW-0411">Iron-sulfur</keyword>
<dbReference type="PANTHER" id="PTHR11601:SF34">
    <property type="entry name" value="CYSTEINE DESULFURASE"/>
    <property type="match status" value="1"/>
</dbReference>
<evidence type="ECO:0000259" key="9">
    <source>
        <dbReference type="SMART" id="SM00926"/>
    </source>
</evidence>
<dbReference type="CDD" id="cd02781">
    <property type="entry name" value="MopB_CT_Acetylene-hydratase"/>
    <property type="match status" value="1"/>
</dbReference>
<dbReference type="Gene3D" id="3.40.640.10">
    <property type="entry name" value="Type I PLP-dependent aspartate aminotransferase-like (Major domain)"/>
    <property type="match status" value="1"/>
</dbReference>
<dbReference type="InterPro" id="IPR006656">
    <property type="entry name" value="Mopterin_OxRdtase"/>
</dbReference>
<feature type="domain" description="4Fe-4S Mo/W bis-MGD-type" evidence="9">
    <location>
        <begin position="6"/>
        <end position="58"/>
    </location>
</feature>
<reference evidence="11" key="1">
    <citation type="submission" date="2017-05" db="EMBL/GenBank/DDBJ databases">
        <title>Draft genome sequence of Geobacter pelophilus, a iron(III)-reducing bacteria.</title>
        <authorList>
            <person name="Aoyagi T."/>
            <person name="Koike H."/>
            <person name="Morita T."/>
            <person name="Sato Y."/>
            <person name="Habe H."/>
            <person name="Hori T."/>
        </authorList>
    </citation>
    <scope>NUCLEOTIDE SEQUENCE [LARGE SCALE GENOMIC DNA]</scope>
    <source>
        <strain evidence="11">Drf2</strain>
    </source>
</reference>
<evidence type="ECO:0000313" key="11">
    <source>
        <dbReference type="Proteomes" id="UP000194153"/>
    </source>
</evidence>
<accession>A0ABQ0MFD1</accession>
<dbReference type="InterPro" id="IPR015424">
    <property type="entry name" value="PyrdxlP-dep_Trfase"/>
</dbReference>
<dbReference type="Pfam" id="PF01568">
    <property type="entry name" value="Molydop_binding"/>
    <property type="match status" value="1"/>
</dbReference>
<proteinExistence type="inferred from homology"/>